<accession>W4HF76</accession>
<evidence type="ECO:0000313" key="1">
    <source>
        <dbReference type="EMBL" id="ETW10645.1"/>
    </source>
</evidence>
<dbReference type="STRING" id="1379903.ATO8_21151"/>
<keyword evidence="2" id="KW-1185">Reference proteome</keyword>
<evidence type="ECO:0008006" key="3">
    <source>
        <dbReference type="Google" id="ProtNLM"/>
    </source>
</evidence>
<dbReference type="InterPro" id="IPR004195">
    <property type="entry name" value="Head_decoration_D"/>
</dbReference>
<organism evidence="1 2">
    <name type="scientific">Roseivivax marinus</name>
    <dbReference type="NCBI Taxonomy" id="1379903"/>
    <lineage>
        <taxon>Bacteria</taxon>
        <taxon>Pseudomonadati</taxon>
        <taxon>Pseudomonadota</taxon>
        <taxon>Alphaproteobacteria</taxon>
        <taxon>Rhodobacterales</taxon>
        <taxon>Roseobacteraceae</taxon>
        <taxon>Roseivivax</taxon>
    </lineage>
</organism>
<name>W4HF76_9RHOB</name>
<comment type="caution">
    <text evidence="1">The sequence shown here is derived from an EMBL/GenBank/DDBJ whole genome shotgun (WGS) entry which is preliminary data.</text>
</comment>
<protein>
    <recommendedName>
        <fullName evidence="3">Head decoration protein</fullName>
    </recommendedName>
</protein>
<dbReference type="AlphaFoldDB" id="W4HF76"/>
<dbReference type="Pfam" id="PF02924">
    <property type="entry name" value="HDPD"/>
    <property type="match status" value="1"/>
</dbReference>
<dbReference type="RefSeq" id="WP_043847552.1">
    <property type="nucleotide sequence ID" value="NZ_AQQW01000034.1"/>
</dbReference>
<proteinExistence type="predicted"/>
<evidence type="ECO:0000313" key="2">
    <source>
        <dbReference type="Proteomes" id="UP000019063"/>
    </source>
</evidence>
<sequence length="125" mass="12815">MAKLTEGKTPGDFLLFEEDKFYSRKRVTIAAGADLEPGAVLGAITASGKLQSSVRTATDGSESPVAVLLEPAAAAGSDVEATVLARGPAQVRRYGLGFDASWATEANRDTACAALEAVGIVCLAD</sequence>
<reference evidence="1 2" key="1">
    <citation type="journal article" date="2014" name="Antonie Van Leeuwenhoek">
        <title>Roseivivax atlanticus sp. nov., isolated from surface seawater of the Atlantic Ocean.</title>
        <authorList>
            <person name="Li G."/>
            <person name="Lai Q."/>
            <person name="Liu X."/>
            <person name="Sun F."/>
            <person name="Shao Z."/>
        </authorList>
    </citation>
    <scope>NUCLEOTIDE SEQUENCE [LARGE SCALE GENOMIC DNA]</scope>
    <source>
        <strain evidence="1 2">22II-s10s</strain>
    </source>
</reference>
<gene>
    <name evidence="1" type="ORF">ATO8_21151</name>
</gene>
<dbReference type="Proteomes" id="UP000019063">
    <property type="component" value="Unassembled WGS sequence"/>
</dbReference>
<dbReference type="eggNOG" id="ENOG50304S6">
    <property type="taxonomic scope" value="Bacteria"/>
</dbReference>
<dbReference type="EMBL" id="AQQW01000034">
    <property type="protein sequence ID" value="ETW10645.1"/>
    <property type="molecule type" value="Genomic_DNA"/>
</dbReference>